<name>A0A8J5VMT9_ZIZPA</name>
<feature type="compositionally biased region" description="Polar residues" evidence="1">
    <location>
        <begin position="84"/>
        <end position="96"/>
    </location>
</feature>
<evidence type="ECO:0000256" key="1">
    <source>
        <dbReference type="SAM" id="MobiDB-lite"/>
    </source>
</evidence>
<evidence type="ECO:0000313" key="3">
    <source>
        <dbReference type="Proteomes" id="UP000729402"/>
    </source>
</evidence>
<accession>A0A8J5VMT9</accession>
<reference evidence="2" key="1">
    <citation type="journal article" date="2021" name="bioRxiv">
        <title>Whole Genome Assembly and Annotation of Northern Wild Rice, Zizania palustris L., Supports a Whole Genome Duplication in the Zizania Genus.</title>
        <authorList>
            <person name="Haas M."/>
            <person name="Kono T."/>
            <person name="Macchietto M."/>
            <person name="Millas R."/>
            <person name="McGilp L."/>
            <person name="Shao M."/>
            <person name="Duquette J."/>
            <person name="Hirsch C.N."/>
            <person name="Kimball J."/>
        </authorList>
    </citation>
    <scope>NUCLEOTIDE SEQUENCE</scope>
    <source>
        <tissue evidence="2">Fresh leaf tissue</tissue>
    </source>
</reference>
<dbReference type="Proteomes" id="UP000729402">
    <property type="component" value="Unassembled WGS sequence"/>
</dbReference>
<reference evidence="2" key="2">
    <citation type="submission" date="2021-02" db="EMBL/GenBank/DDBJ databases">
        <authorList>
            <person name="Kimball J.A."/>
            <person name="Haas M.W."/>
            <person name="Macchietto M."/>
            <person name="Kono T."/>
            <person name="Duquette J."/>
            <person name="Shao M."/>
        </authorList>
    </citation>
    <scope>NUCLEOTIDE SEQUENCE</scope>
    <source>
        <tissue evidence="2">Fresh leaf tissue</tissue>
    </source>
</reference>
<gene>
    <name evidence="2" type="ORF">GUJ93_ZPchr0007g3614</name>
</gene>
<proteinExistence type="predicted"/>
<evidence type="ECO:0000313" key="2">
    <source>
        <dbReference type="EMBL" id="KAG8077867.1"/>
    </source>
</evidence>
<protein>
    <submittedName>
        <fullName evidence="2">Uncharacterized protein</fullName>
    </submittedName>
</protein>
<feature type="region of interest" description="Disordered" evidence="1">
    <location>
        <begin position="73"/>
        <end position="96"/>
    </location>
</feature>
<organism evidence="2 3">
    <name type="scientific">Zizania palustris</name>
    <name type="common">Northern wild rice</name>
    <dbReference type="NCBI Taxonomy" id="103762"/>
    <lineage>
        <taxon>Eukaryota</taxon>
        <taxon>Viridiplantae</taxon>
        <taxon>Streptophyta</taxon>
        <taxon>Embryophyta</taxon>
        <taxon>Tracheophyta</taxon>
        <taxon>Spermatophyta</taxon>
        <taxon>Magnoliopsida</taxon>
        <taxon>Liliopsida</taxon>
        <taxon>Poales</taxon>
        <taxon>Poaceae</taxon>
        <taxon>BOP clade</taxon>
        <taxon>Oryzoideae</taxon>
        <taxon>Oryzeae</taxon>
        <taxon>Zizaniinae</taxon>
        <taxon>Zizania</taxon>
    </lineage>
</organism>
<dbReference type="AlphaFoldDB" id="A0A8J5VMT9"/>
<keyword evidence="3" id="KW-1185">Reference proteome</keyword>
<dbReference type="EMBL" id="JAAALK010000282">
    <property type="protein sequence ID" value="KAG8077867.1"/>
    <property type="molecule type" value="Genomic_DNA"/>
</dbReference>
<comment type="caution">
    <text evidence="2">The sequence shown here is derived from an EMBL/GenBank/DDBJ whole genome shotgun (WGS) entry which is preliminary data.</text>
</comment>
<sequence>MLAVCARHGHAKLLAPPPLAGERVTAWVVGRCCWRPAAARRGVVAARASFFGSRIGLDSQVRWSDRFMASCAHRDGREKKKGSSGKTKNQTPCRWA</sequence>